<dbReference type="GeneID" id="81407024"/>
<dbReference type="AlphaFoldDB" id="A0A9W9GW77"/>
<name>A0A9W9GW77_9EURO</name>
<dbReference type="Proteomes" id="UP001149079">
    <property type="component" value="Unassembled WGS sequence"/>
</dbReference>
<reference evidence="1" key="2">
    <citation type="journal article" date="2023" name="IMA Fungus">
        <title>Comparative genomic study of the Penicillium genus elucidates a diverse pangenome and 15 lateral gene transfer events.</title>
        <authorList>
            <person name="Petersen C."/>
            <person name="Sorensen T."/>
            <person name="Nielsen M.R."/>
            <person name="Sondergaard T.E."/>
            <person name="Sorensen J.L."/>
            <person name="Fitzpatrick D.A."/>
            <person name="Frisvad J.C."/>
            <person name="Nielsen K.L."/>
        </authorList>
    </citation>
    <scope>NUCLEOTIDE SEQUENCE</scope>
    <source>
        <strain evidence="1">IBT 22155</strain>
    </source>
</reference>
<dbReference type="OrthoDB" id="16820at2759"/>
<comment type="caution">
    <text evidence="1">The sequence shown here is derived from an EMBL/GenBank/DDBJ whole genome shotgun (WGS) entry which is preliminary data.</text>
</comment>
<dbReference type="RefSeq" id="XP_056521450.1">
    <property type="nucleotide sequence ID" value="XM_056667854.1"/>
</dbReference>
<reference evidence="1" key="1">
    <citation type="submission" date="2022-11" db="EMBL/GenBank/DDBJ databases">
        <authorList>
            <person name="Petersen C."/>
        </authorList>
    </citation>
    <scope>NUCLEOTIDE SEQUENCE</scope>
    <source>
        <strain evidence="1">IBT 22155</strain>
    </source>
</reference>
<organism evidence="1 2">
    <name type="scientific">Penicillium bovifimosum</name>
    <dbReference type="NCBI Taxonomy" id="126998"/>
    <lineage>
        <taxon>Eukaryota</taxon>
        <taxon>Fungi</taxon>
        <taxon>Dikarya</taxon>
        <taxon>Ascomycota</taxon>
        <taxon>Pezizomycotina</taxon>
        <taxon>Eurotiomycetes</taxon>
        <taxon>Eurotiomycetidae</taxon>
        <taxon>Eurotiales</taxon>
        <taxon>Aspergillaceae</taxon>
        <taxon>Penicillium</taxon>
    </lineage>
</organism>
<keyword evidence="2" id="KW-1185">Reference proteome</keyword>
<protein>
    <submittedName>
        <fullName evidence="1">FAD/NAD(P)-binding domain-containing protein</fullName>
    </submittedName>
</protein>
<evidence type="ECO:0000313" key="1">
    <source>
        <dbReference type="EMBL" id="KAJ5131071.1"/>
    </source>
</evidence>
<evidence type="ECO:0000313" key="2">
    <source>
        <dbReference type="Proteomes" id="UP001149079"/>
    </source>
</evidence>
<dbReference type="EMBL" id="JAPQKL010000005">
    <property type="protein sequence ID" value="KAJ5131071.1"/>
    <property type="molecule type" value="Genomic_DNA"/>
</dbReference>
<accession>A0A9W9GW77</accession>
<sequence length="73" mass="8255">MSDQNNEAWRQQDWDAYEEDETKIATVPLEEWVYGHDAEAHARSEFSGLAEEIRKVPMHIAHAPVAEFAAAAS</sequence>
<proteinExistence type="predicted"/>
<gene>
    <name evidence="1" type="ORF">N7515_007110</name>
</gene>